<dbReference type="CDD" id="cd05819">
    <property type="entry name" value="NHL"/>
    <property type="match status" value="1"/>
</dbReference>
<sequence>MTMQIKKDKLNKAFFLLSIIIIVILAFLLLQKRFGLYFKKAPFSLKLVRVIGAGYRLKGPAGVAFGKRNNIYVVDSGNSRILKFNIRGRYIRQWGIEGKTTGEFMIPLFAAAHGNPERVYVVDSGNSRIQVFKPNGYFVSEFGISKNQKRMLIQPTCVAFSDGKIYVANSGADDIAVYSKNGNFYESIGNSLIKSNEGNALSAKINGSQKSGSESTEKKSKKGKKNKKNSNSSNISGKSAVKNLTVAFKLKKPVSITFSKKYIYVSDYGLSKILVFNRQFDYIGAIGIKGQSGHRLYHPVGIVYKHGYLYVANYGRSILTVFKLADGYNVIKAYNFGTPGIGKNNFNHESNISMSLSGKYIAIADTNNNRVLIYRIIGS</sequence>
<dbReference type="PANTHER" id="PTHR24104:SF25">
    <property type="entry name" value="PROTEIN LIN-41"/>
    <property type="match status" value="1"/>
</dbReference>
<dbReference type="GO" id="GO:0008270">
    <property type="term" value="F:zinc ion binding"/>
    <property type="evidence" value="ECO:0007669"/>
    <property type="project" value="UniProtKB-KW"/>
</dbReference>
<name>A0A520X937_9DELT</name>
<feature type="transmembrane region" description="Helical" evidence="4">
    <location>
        <begin position="12"/>
        <end position="30"/>
    </location>
</feature>
<dbReference type="EMBL" id="SHMQ01000033">
    <property type="protein sequence ID" value="RZV37635.1"/>
    <property type="molecule type" value="Genomic_DNA"/>
</dbReference>
<dbReference type="GO" id="GO:0043161">
    <property type="term" value="P:proteasome-mediated ubiquitin-dependent protein catabolic process"/>
    <property type="evidence" value="ECO:0007669"/>
    <property type="project" value="TreeGrafter"/>
</dbReference>
<gene>
    <name evidence="5" type="ORF">EVJ48_08570</name>
</gene>
<evidence type="ECO:0000256" key="4">
    <source>
        <dbReference type="SAM" id="Phobius"/>
    </source>
</evidence>
<dbReference type="PANTHER" id="PTHR24104">
    <property type="entry name" value="E3 UBIQUITIN-PROTEIN LIGASE NHLRC1-RELATED"/>
    <property type="match status" value="1"/>
</dbReference>
<keyword evidence="1" id="KW-0677">Repeat</keyword>
<dbReference type="InterPro" id="IPR011042">
    <property type="entry name" value="6-blade_b-propeller_TolB-like"/>
</dbReference>
<evidence type="ECO:0008006" key="7">
    <source>
        <dbReference type="Google" id="ProtNLM"/>
    </source>
</evidence>
<feature type="repeat" description="NHL" evidence="2">
    <location>
        <begin position="95"/>
        <end position="135"/>
    </location>
</feature>
<feature type="region of interest" description="Disordered" evidence="3">
    <location>
        <begin position="203"/>
        <end position="236"/>
    </location>
</feature>
<dbReference type="Pfam" id="PF01436">
    <property type="entry name" value="NHL"/>
    <property type="match status" value="1"/>
</dbReference>
<feature type="repeat" description="NHL" evidence="2">
    <location>
        <begin position="45"/>
        <end position="87"/>
    </location>
</feature>
<protein>
    <recommendedName>
        <fullName evidence="7">6-bladed beta-propeller</fullName>
    </recommendedName>
</protein>
<dbReference type="PROSITE" id="PS51125">
    <property type="entry name" value="NHL"/>
    <property type="match status" value="2"/>
</dbReference>
<evidence type="ECO:0000313" key="5">
    <source>
        <dbReference type="EMBL" id="RZV37635.1"/>
    </source>
</evidence>
<dbReference type="SUPFAM" id="SSF101898">
    <property type="entry name" value="NHL repeat"/>
    <property type="match status" value="1"/>
</dbReference>
<dbReference type="InterPro" id="IPR050952">
    <property type="entry name" value="TRIM-NHL_E3_ligases"/>
</dbReference>
<keyword evidence="4" id="KW-1133">Transmembrane helix</keyword>
<keyword evidence="4" id="KW-0812">Transmembrane</keyword>
<evidence type="ECO:0000256" key="3">
    <source>
        <dbReference type="SAM" id="MobiDB-lite"/>
    </source>
</evidence>
<evidence type="ECO:0000313" key="6">
    <source>
        <dbReference type="Proteomes" id="UP000322454"/>
    </source>
</evidence>
<organism evidence="5 6">
    <name type="scientific">Candidatus Acidulodesulfobacterium acidiphilum</name>
    <dbReference type="NCBI Taxonomy" id="2597224"/>
    <lineage>
        <taxon>Bacteria</taxon>
        <taxon>Deltaproteobacteria</taxon>
        <taxon>Candidatus Acidulodesulfobacterales</taxon>
        <taxon>Candidatus Acidulodesulfobacterium</taxon>
    </lineage>
</organism>
<keyword evidence="4" id="KW-0472">Membrane</keyword>
<comment type="caution">
    <text evidence="5">The sequence shown here is derived from an EMBL/GenBank/DDBJ whole genome shotgun (WGS) entry which is preliminary data.</text>
</comment>
<evidence type="ECO:0000256" key="2">
    <source>
        <dbReference type="PROSITE-ProRule" id="PRU00504"/>
    </source>
</evidence>
<proteinExistence type="predicted"/>
<feature type="compositionally biased region" description="Basic residues" evidence="3">
    <location>
        <begin position="219"/>
        <end position="228"/>
    </location>
</feature>
<dbReference type="GO" id="GO:0000209">
    <property type="term" value="P:protein polyubiquitination"/>
    <property type="evidence" value="ECO:0007669"/>
    <property type="project" value="TreeGrafter"/>
</dbReference>
<dbReference type="GO" id="GO:0061630">
    <property type="term" value="F:ubiquitin protein ligase activity"/>
    <property type="evidence" value="ECO:0007669"/>
    <property type="project" value="TreeGrafter"/>
</dbReference>
<dbReference type="AlphaFoldDB" id="A0A520X937"/>
<dbReference type="InterPro" id="IPR001258">
    <property type="entry name" value="NHL_repeat"/>
</dbReference>
<dbReference type="Gene3D" id="2.120.10.30">
    <property type="entry name" value="TolB, C-terminal domain"/>
    <property type="match status" value="2"/>
</dbReference>
<reference evidence="5 6" key="1">
    <citation type="submission" date="2019-01" db="EMBL/GenBank/DDBJ databases">
        <title>Insights into ecological role of a new deltaproteobacterial order Candidatus Sinidesulfobacterales (Sva0485) by metagenomics and metatranscriptomics.</title>
        <authorList>
            <person name="Tan S."/>
            <person name="Liu J."/>
            <person name="Fang Y."/>
            <person name="Hedlund B."/>
            <person name="Lian Z.-H."/>
            <person name="Huang L.-Y."/>
            <person name="Li J.-T."/>
            <person name="Huang L.-N."/>
            <person name="Li W.-J."/>
            <person name="Jiang H.-C."/>
            <person name="Dong H.-L."/>
            <person name="Shu W.-S."/>
        </authorList>
    </citation>
    <scope>NUCLEOTIDE SEQUENCE [LARGE SCALE GENOMIC DNA]</scope>
    <source>
        <strain evidence="5">AP4</strain>
    </source>
</reference>
<dbReference type="Proteomes" id="UP000322454">
    <property type="component" value="Unassembled WGS sequence"/>
</dbReference>
<accession>A0A520X937</accession>
<evidence type="ECO:0000256" key="1">
    <source>
        <dbReference type="ARBA" id="ARBA00022737"/>
    </source>
</evidence>